<dbReference type="Proteomes" id="UP000280696">
    <property type="component" value="Unassembled WGS sequence"/>
</dbReference>
<evidence type="ECO:0000256" key="4">
    <source>
        <dbReference type="ARBA" id="ARBA00023326"/>
    </source>
</evidence>
<evidence type="ECO:0000313" key="8">
    <source>
        <dbReference type="Proteomes" id="UP000280696"/>
    </source>
</evidence>
<evidence type="ECO:0000256" key="1">
    <source>
        <dbReference type="ARBA" id="ARBA00007072"/>
    </source>
</evidence>
<organism evidence="7 8">
    <name type="scientific">Parablautia intestinalis</name>
    <dbReference type="NCBI Taxonomy" id="2320100"/>
    <lineage>
        <taxon>Bacteria</taxon>
        <taxon>Bacillati</taxon>
        <taxon>Bacillota</taxon>
        <taxon>Clostridia</taxon>
        <taxon>Lachnospirales</taxon>
        <taxon>Lachnospiraceae</taxon>
        <taxon>Parablautia</taxon>
    </lineage>
</organism>
<dbReference type="SUPFAM" id="SSF48208">
    <property type="entry name" value="Six-hairpin glycosidases"/>
    <property type="match status" value="1"/>
</dbReference>
<reference evidence="7 8" key="1">
    <citation type="submission" date="2018-09" db="EMBL/GenBank/DDBJ databases">
        <title>Murine metabolic-syndrome-specific gut microbial biobank.</title>
        <authorList>
            <person name="Liu C."/>
        </authorList>
    </citation>
    <scope>NUCLEOTIDE SEQUENCE [LARGE SCALE GENOMIC DNA]</scope>
    <source>
        <strain evidence="7 8">0.1xD8-82</strain>
    </source>
</reference>
<dbReference type="OrthoDB" id="9808897at2"/>
<comment type="similarity">
    <text evidence="1">Belongs to the glycosyl hydrolase 9 (cellulase E) family.</text>
</comment>
<evidence type="ECO:0000259" key="6">
    <source>
        <dbReference type="Pfam" id="PF02927"/>
    </source>
</evidence>
<gene>
    <name evidence="7" type="ORF">D7V94_04210</name>
</gene>
<dbReference type="CDD" id="cd02850">
    <property type="entry name" value="E_set_Cellulase_N"/>
    <property type="match status" value="1"/>
</dbReference>
<dbReference type="GO" id="GO:0030245">
    <property type="term" value="P:cellulose catabolic process"/>
    <property type="evidence" value="ECO:0007669"/>
    <property type="project" value="UniProtKB-KW"/>
</dbReference>
<dbReference type="RefSeq" id="WP_120467096.1">
    <property type="nucleotide sequence ID" value="NZ_RAYQ01000003.1"/>
</dbReference>
<dbReference type="EMBL" id="RAYQ01000003">
    <property type="protein sequence ID" value="RKI93189.1"/>
    <property type="molecule type" value="Genomic_DNA"/>
</dbReference>
<dbReference type="InterPro" id="IPR004197">
    <property type="entry name" value="Cellulase_Ig-like"/>
</dbReference>
<dbReference type="InterPro" id="IPR014756">
    <property type="entry name" value="Ig_E-set"/>
</dbReference>
<evidence type="ECO:0000259" key="5">
    <source>
        <dbReference type="Pfam" id="PF00759"/>
    </source>
</evidence>
<evidence type="ECO:0000256" key="2">
    <source>
        <dbReference type="ARBA" id="ARBA00023001"/>
    </source>
</evidence>
<keyword evidence="2" id="KW-0136">Cellulose degradation</keyword>
<dbReference type="AlphaFoldDB" id="A0A3A9API0"/>
<evidence type="ECO:0000313" key="7">
    <source>
        <dbReference type="EMBL" id="RKI93189.1"/>
    </source>
</evidence>
<protein>
    <submittedName>
        <fullName evidence="7">Endoglucanase</fullName>
    </submittedName>
</protein>
<comment type="caution">
    <text evidence="7">The sequence shown here is derived from an EMBL/GenBank/DDBJ whole genome shotgun (WGS) entry which is preliminary data.</text>
</comment>
<dbReference type="InterPro" id="IPR008928">
    <property type="entry name" value="6-hairpin_glycosidase_sf"/>
</dbReference>
<dbReference type="SUPFAM" id="SSF81296">
    <property type="entry name" value="E set domains"/>
    <property type="match status" value="1"/>
</dbReference>
<name>A0A3A9API0_9FIRM</name>
<feature type="domain" description="Cellulase Ig-like" evidence="6">
    <location>
        <begin position="3"/>
        <end position="80"/>
    </location>
</feature>
<keyword evidence="8" id="KW-1185">Reference proteome</keyword>
<dbReference type="Gene3D" id="2.60.40.10">
    <property type="entry name" value="Immunoglobulins"/>
    <property type="match status" value="1"/>
</dbReference>
<dbReference type="InterPro" id="IPR012341">
    <property type="entry name" value="6hp_glycosidase-like_sf"/>
</dbReference>
<dbReference type="GO" id="GO:0008810">
    <property type="term" value="F:cellulase activity"/>
    <property type="evidence" value="ECO:0007669"/>
    <property type="project" value="InterPro"/>
</dbReference>
<dbReference type="Gene3D" id="1.50.10.10">
    <property type="match status" value="1"/>
</dbReference>
<accession>A0A3A9API0</accession>
<dbReference type="InterPro" id="IPR001701">
    <property type="entry name" value="Glyco_hydro_9"/>
</dbReference>
<dbReference type="Pfam" id="PF02927">
    <property type="entry name" value="CelD_N"/>
    <property type="match status" value="1"/>
</dbReference>
<keyword evidence="3" id="KW-0119">Carbohydrate metabolism</keyword>
<feature type="domain" description="Glycoside hydrolase family 9" evidence="5">
    <location>
        <begin position="97"/>
        <end position="516"/>
    </location>
</feature>
<dbReference type="InterPro" id="IPR013783">
    <property type="entry name" value="Ig-like_fold"/>
</dbReference>
<keyword evidence="4" id="KW-0624">Polysaccharide degradation</keyword>
<dbReference type="Pfam" id="PF00759">
    <property type="entry name" value="Glyco_hydro_9"/>
    <property type="match status" value="1"/>
</dbReference>
<proteinExistence type="inferred from homology"/>
<sequence length="580" mass="65864">MDILTNHIGYSASGPKKAVIQCVEGEKAEEFFVLDLKGNRVYTGTAVFAGGVANWNTGSYYRADFTEVTREGTYRIQVGEHYSQEFEISKCLVTMRMLNAVSYYFKAQRSSGEWLEDDRSLPFKGPREGEVDAHGGWYDATGDYGIHLSHLSHSTYHNPQQIPFSAYTFFKAHDFLTESQNEQYSMLKRRMLDEGFFGVDFLMRMRAPSGSFFRSINRSNALASVEGTRRIGFEYKRSSDQFSAVAATAGEESVGDENYEVSLRSGGGLAIAALAIAGRNYYPGAEHTQKEYIQAAKSAWAYLSENNERYTNDGKWNLVDEYCALIAATELYITTKEYDYLQKARLMAEKIYLRTTLTGSGLKRLEAAEGIPYYHAADEGMPVVALLQYAEIEPDDDKRVQAVEYAEDIMRWKLMVTDNRSNPFGYPVLESREGEQIVEKFFFPHHSTAAPWWQGDNARIASIAAACAELSFVTKDEELAVRCRRMAQDPLDWIMGLNPFDSCMIEGYGRNNIQYFFQNRYDFINCPGGIVNGITSGLTDEQGIAFVRQPTLEIDDNWRWAEQWIPHASWFIYASALKRE</sequence>
<evidence type="ECO:0000256" key="3">
    <source>
        <dbReference type="ARBA" id="ARBA00023277"/>
    </source>
</evidence>